<comment type="caution">
    <text evidence="2">The sequence shown here is derived from an EMBL/GenBank/DDBJ whole genome shotgun (WGS) entry which is preliminary data.</text>
</comment>
<dbReference type="EMBL" id="JACEIK010004812">
    <property type="protein sequence ID" value="MCD9646480.1"/>
    <property type="molecule type" value="Genomic_DNA"/>
</dbReference>
<name>A0ABS8VK07_DATST</name>
<keyword evidence="3" id="KW-1185">Reference proteome</keyword>
<feature type="non-terminal residue" evidence="2">
    <location>
        <position position="58"/>
    </location>
</feature>
<protein>
    <submittedName>
        <fullName evidence="2">Uncharacterized protein</fullName>
    </submittedName>
</protein>
<gene>
    <name evidence="2" type="ORF">HAX54_036351</name>
</gene>
<accession>A0ABS8VK07</accession>
<sequence length="58" mass="6481">MVAVDIDTFQISNLYRRWNMEGVCSESDPENGEEKPEGNAAKFSLSPEAHLSSLCDYV</sequence>
<dbReference type="Proteomes" id="UP000823775">
    <property type="component" value="Unassembled WGS sequence"/>
</dbReference>
<feature type="region of interest" description="Disordered" evidence="1">
    <location>
        <begin position="24"/>
        <end position="44"/>
    </location>
</feature>
<reference evidence="2 3" key="1">
    <citation type="journal article" date="2021" name="BMC Genomics">
        <title>Datura genome reveals duplications of psychoactive alkaloid biosynthetic genes and high mutation rate following tissue culture.</title>
        <authorList>
            <person name="Rajewski A."/>
            <person name="Carter-House D."/>
            <person name="Stajich J."/>
            <person name="Litt A."/>
        </authorList>
    </citation>
    <scope>NUCLEOTIDE SEQUENCE [LARGE SCALE GENOMIC DNA]</scope>
    <source>
        <strain evidence="2">AR-01</strain>
    </source>
</reference>
<evidence type="ECO:0000256" key="1">
    <source>
        <dbReference type="SAM" id="MobiDB-lite"/>
    </source>
</evidence>
<organism evidence="2 3">
    <name type="scientific">Datura stramonium</name>
    <name type="common">Jimsonweed</name>
    <name type="synonym">Common thornapple</name>
    <dbReference type="NCBI Taxonomy" id="4076"/>
    <lineage>
        <taxon>Eukaryota</taxon>
        <taxon>Viridiplantae</taxon>
        <taxon>Streptophyta</taxon>
        <taxon>Embryophyta</taxon>
        <taxon>Tracheophyta</taxon>
        <taxon>Spermatophyta</taxon>
        <taxon>Magnoliopsida</taxon>
        <taxon>eudicotyledons</taxon>
        <taxon>Gunneridae</taxon>
        <taxon>Pentapetalae</taxon>
        <taxon>asterids</taxon>
        <taxon>lamiids</taxon>
        <taxon>Solanales</taxon>
        <taxon>Solanaceae</taxon>
        <taxon>Solanoideae</taxon>
        <taxon>Datureae</taxon>
        <taxon>Datura</taxon>
    </lineage>
</organism>
<proteinExistence type="predicted"/>
<evidence type="ECO:0000313" key="2">
    <source>
        <dbReference type="EMBL" id="MCD9646480.1"/>
    </source>
</evidence>
<evidence type="ECO:0000313" key="3">
    <source>
        <dbReference type="Proteomes" id="UP000823775"/>
    </source>
</evidence>